<dbReference type="AlphaFoldDB" id="A0A4U5TSH0"/>
<dbReference type="Proteomes" id="UP000306552">
    <property type="component" value="Unassembled WGS sequence"/>
</dbReference>
<name>A0A4U5TSH0_9FLAO</name>
<dbReference type="EMBL" id="SWMU01000001">
    <property type="protein sequence ID" value="TKS57260.1"/>
    <property type="molecule type" value="Genomic_DNA"/>
</dbReference>
<accession>A0A4U5TSH0</accession>
<gene>
    <name evidence="1" type="ORF">FCN74_02240</name>
</gene>
<evidence type="ECO:0000313" key="2">
    <source>
        <dbReference type="Proteomes" id="UP000306552"/>
    </source>
</evidence>
<sequence>MKIQKKHIVLSILFILPLFAYMFFASGVNNFAKLDTVGENVLTNDSYKSVFKDSLVTFQDKITILSFLGADVDTKKAYAFNLKEKIYDRYKEFKDLQFVSVVLPGQATEVKSFMEALIYTSKADKWFFIELNNQQNQQLFKSLKTDLILDKFQSSSHVFIIDKDRDLRGRLEDEDGSKRYAYDMASVAELSDEMNDDVKVILAEYRLALKKYNKDENE</sequence>
<dbReference type="RefSeq" id="WP_138930963.1">
    <property type="nucleotide sequence ID" value="NZ_SWMU01000001.1"/>
</dbReference>
<evidence type="ECO:0000313" key="1">
    <source>
        <dbReference type="EMBL" id="TKS57260.1"/>
    </source>
</evidence>
<comment type="caution">
    <text evidence="1">The sequence shown here is derived from an EMBL/GenBank/DDBJ whole genome shotgun (WGS) entry which is preliminary data.</text>
</comment>
<proteinExistence type="predicted"/>
<organism evidence="1 2">
    <name type="scientific">Mesohalobacter halotolerans</name>
    <dbReference type="NCBI Taxonomy" id="1883405"/>
    <lineage>
        <taxon>Bacteria</taxon>
        <taxon>Pseudomonadati</taxon>
        <taxon>Bacteroidota</taxon>
        <taxon>Flavobacteriia</taxon>
        <taxon>Flavobacteriales</taxon>
        <taxon>Flavobacteriaceae</taxon>
        <taxon>Mesohalobacter</taxon>
    </lineage>
</organism>
<reference evidence="1 2" key="1">
    <citation type="submission" date="2019-04" db="EMBL/GenBank/DDBJ databases">
        <title>Psychroflexus halotolerans sp. nov., isolated from a marine solar saltern.</title>
        <authorList>
            <person name="Feng X."/>
        </authorList>
    </citation>
    <scope>NUCLEOTIDE SEQUENCE [LARGE SCALE GENOMIC DNA]</scope>
    <source>
        <strain evidence="1 2">WDS2C27</strain>
    </source>
</reference>
<dbReference type="Gene3D" id="3.40.30.10">
    <property type="entry name" value="Glutaredoxin"/>
    <property type="match status" value="1"/>
</dbReference>
<dbReference type="OrthoDB" id="1437325at2"/>
<protein>
    <submittedName>
        <fullName evidence="1">Uncharacterized protein</fullName>
    </submittedName>
</protein>
<keyword evidence="2" id="KW-1185">Reference proteome</keyword>